<dbReference type="AlphaFoldDB" id="A0AA37T0I1"/>
<proteinExistence type="predicted"/>
<dbReference type="InterPro" id="IPR014922">
    <property type="entry name" value="YdhG-like"/>
</dbReference>
<dbReference type="Proteomes" id="UP001156601">
    <property type="component" value="Unassembled WGS sequence"/>
</dbReference>
<reference evidence="2" key="1">
    <citation type="journal article" date="2014" name="Int. J. Syst. Evol. Microbiol.">
        <title>Complete genome sequence of Corynebacterium casei LMG S-19264T (=DSM 44701T), isolated from a smear-ripened cheese.</title>
        <authorList>
            <consortium name="US DOE Joint Genome Institute (JGI-PGF)"/>
            <person name="Walter F."/>
            <person name="Albersmeier A."/>
            <person name="Kalinowski J."/>
            <person name="Ruckert C."/>
        </authorList>
    </citation>
    <scope>NUCLEOTIDE SEQUENCE</scope>
    <source>
        <strain evidence="2">NBRC 110023</strain>
    </source>
</reference>
<accession>A0AA37T0I1</accession>
<dbReference type="RefSeq" id="WP_284216514.1">
    <property type="nucleotide sequence ID" value="NZ_BSOT01000005.1"/>
</dbReference>
<evidence type="ECO:0000313" key="2">
    <source>
        <dbReference type="EMBL" id="GLR70208.1"/>
    </source>
</evidence>
<dbReference type="EMBL" id="BSOT01000005">
    <property type="protein sequence ID" value="GLR70208.1"/>
    <property type="molecule type" value="Genomic_DNA"/>
</dbReference>
<dbReference type="Gene3D" id="3.90.1150.200">
    <property type="match status" value="1"/>
</dbReference>
<organism evidence="2 3">
    <name type="scientific">Agaribacter marinus</name>
    <dbReference type="NCBI Taxonomy" id="1431249"/>
    <lineage>
        <taxon>Bacteria</taxon>
        <taxon>Pseudomonadati</taxon>
        <taxon>Pseudomonadota</taxon>
        <taxon>Gammaproteobacteria</taxon>
        <taxon>Alteromonadales</taxon>
        <taxon>Alteromonadaceae</taxon>
        <taxon>Agaribacter</taxon>
    </lineage>
</organism>
<protein>
    <recommendedName>
        <fullName evidence="1">YdhG-like domain-containing protein</fullName>
    </recommendedName>
</protein>
<sequence>MSISIVKEVNEFLLDIERISSIQFNTVIAIRKLFFTAKSDLAEGIKYGGIAFSISNDLIGGIYIYKKHISIEFSRGADFNDKHGKLEGKGKKRRHLKILPCDDINIELIDFYIKQAVTDLDASS</sequence>
<dbReference type="SUPFAM" id="SSF159888">
    <property type="entry name" value="YdhG-like"/>
    <property type="match status" value="1"/>
</dbReference>
<reference evidence="2" key="2">
    <citation type="submission" date="2023-01" db="EMBL/GenBank/DDBJ databases">
        <title>Draft genome sequence of Agaribacter marinus strain NBRC 110023.</title>
        <authorList>
            <person name="Sun Q."/>
            <person name="Mori K."/>
        </authorList>
    </citation>
    <scope>NUCLEOTIDE SEQUENCE</scope>
    <source>
        <strain evidence="2">NBRC 110023</strain>
    </source>
</reference>
<name>A0AA37T0I1_9ALTE</name>
<comment type="caution">
    <text evidence="2">The sequence shown here is derived from an EMBL/GenBank/DDBJ whole genome shotgun (WGS) entry which is preliminary data.</text>
</comment>
<evidence type="ECO:0000259" key="1">
    <source>
        <dbReference type="Pfam" id="PF08818"/>
    </source>
</evidence>
<gene>
    <name evidence="2" type="ORF">GCM10007852_11160</name>
</gene>
<dbReference type="Pfam" id="PF08818">
    <property type="entry name" value="DUF1801"/>
    <property type="match status" value="1"/>
</dbReference>
<keyword evidence="3" id="KW-1185">Reference proteome</keyword>
<feature type="domain" description="YdhG-like" evidence="1">
    <location>
        <begin position="27"/>
        <end position="117"/>
    </location>
</feature>
<evidence type="ECO:0000313" key="3">
    <source>
        <dbReference type="Proteomes" id="UP001156601"/>
    </source>
</evidence>